<sequence length="278" mass="32342">MFSCGLLKTVLFSYESHVEVCKWRKYGYSQNETEDIIQEENNPSSAPCINMDDILASVAPGVPPLRTHDRYVSTLTREERLRAYDLAIEKTNTRKRVKADLKLYEDLSSDIFEKKQASSNKSELEVAKEHRDHKRRRQTYRAKNIHITKKSHTEVLHDVLEVHMEQLRLMWKSNSRSDAAAMPKSKEKSKTLLLNKHETTFQKFGDSNTNKHDMDPAELRKCSDYRSHCRSEILPETKEGNLTIFCSPNGYNDANKHSNRKKKSKSKHSKKKKRKSSN</sequence>
<feature type="compositionally biased region" description="Basic residues" evidence="1">
    <location>
        <begin position="257"/>
        <end position="278"/>
    </location>
</feature>
<proteinExistence type="predicted"/>
<dbReference type="PANTHER" id="PTHR21402">
    <property type="entry name" value="GAMETOCYTE SPECIFIC FACTOR 1-RELATED"/>
    <property type="match status" value="1"/>
</dbReference>
<organism evidence="2 3">
    <name type="scientific">Clavelina lepadiformis</name>
    <name type="common">Light-bulb sea squirt</name>
    <name type="synonym">Ascidia lepadiformis</name>
    <dbReference type="NCBI Taxonomy" id="159417"/>
    <lineage>
        <taxon>Eukaryota</taxon>
        <taxon>Metazoa</taxon>
        <taxon>Chordata</taxon>
        <taxon>Tunicata</taxon>
        <taxon>Ascidiacea</taxon>
        <taxon>Aplousobranchia</taxon>
        <taxon>Clavelinidae</taxon>
        <taxon>Clavelina</taxon>
    </lineage>
</organism>
<dbReference type="InterPro" id="IPR051591">
    <property type="entry name" value="UPF0224_FAM112_RNA_Proc"/>
</dbReference>
<protein>
    <submittedName>
        <fullName evidence="2">Uncharacterized protein</fullName>
    </submittedName>
</protein>
<evidence type="ECO:0000313" key="3">
    <source>
        <dbReference type="Proteomes" id="UP001642483"/>
    </source>
</evidence>
<keyword evidence="3" id="KW-1185">Reference proteome</keyword>
<accession>A0ABP0FXA9</accession>
<comment type="caution">
    <text evidence="2">The sequence shown here is derived from an EMBL/GenBank/DDBJ whole genome shotgun (WGS) entry which is preliminary data.</text>
</comment>
<name>A0ABP0FXA9_CLALP</name>
<dbReference type="EMBL" id="CAWYQH010000097">
    <property type="protein sequence ID" value="CAK8683179.1"/>
    <property type="molecule type" value="Genomic_DNA"/>
</dbReference>
<dbReference type="PANTHER" id="PTHR21402:SF10">
    <property type="entry name" value="U11_U12 SMALL NUCLEAR RIBONUCLEOPROTEIN 48 KDA PROTEIN"/>
    <property type="match status" value="1"/>
</dbReference>
<reference evidence="2 3" key="1">
    <citation type="submission" date="2024-02" db="EMBL/GenBank/DDBJ databases">
        <authorList>
            <person name="Daric V."/>
            <person name="Darras S."/>
        </authorList>
    </citation>
    <scope>NUCLEOTIDE SEQUENCE [LARGE SCALE GENOMIC DNA]</scope>
</reference>
<gene>
    <name evidence="2" type="ORF">CVLEPA_LOCUS14282</name>
</gene>
<dbReference type="Proteomes" id="UP001642483">
    <property type="component" value="Unassembled WGS sequence"/>
</dbReference>
<evidence type="ECO:0000256" key="1">
    <source>
        <dbReference type="SAM" id="MobiDB-lite"/>
    </source>
</evidence>
<feature type="region of interest" description="Disordered" evidence="1">
    <location>
        <begin position="246"/>
        <end position="278"/>
    </location>
</feature>
<evidence type="ECO:0000313" key="2">
    <source>
        <dbReference type="EMBL" id="CAK8683179.1"/>
    </source>
</evidence>